<feature type="domain" description="HTH merR-type" evidence="2">
    <location>
        <begin position="10"/>
        <end position="72"/>
    </location>
</feature>
<dbReference type="PANTHER" id="PTHR30204:SF85">
    <property type="entry name" value="MULTIDRUG-EFFLUX TRANSPORTER 2 REGULATOR"/>
    <property type="match status" value="1"/>
</dbReference>
<keyword evidence="1" id="KW-0238">DNA-binding</keyword>
<dbReference type="PANTHER" id="PTHR30204">
    <property type="entry name" value="REDOX-CYCLING DRUG-SENSING TRANSCRIPTIONAL ACTIVATOR SOXR"/>
    <property type="match status" value="1"/>
</dbReference>
<dbReference type="Proteomes" id="UP000004198">
    <property type="component" value="Unassembled WGS sequence"/>
</dbReference>
<accession>C6PTV6</accession>
<dbReference type="GO" id="GO:0003677">
    <property type="term" value="F:DNA binding"/>
    <property type="evidence" value="ECO:0007669"/>
    <property type="project" value="UniProtKB-KW"/>
</dbReference>
<dbReference type="GO" id="GO:0003700">
    <property type="term" value="F:DNA-binding transcription factor activity"/>
    <property type="evidence" value="ECO:0007669"/>
    <property type="project" value="InterPro"/>
</dbReference>
<dbReference type="InterPro" id="IPR000551">
    <property type="entry name" value="MerR-type_HTH_dom"/>
</dbReference>
<comment type="caution">
    <text evidence="3">The sequence shown here is derived from an EMBL/GenBank/DDBJ whole genome shotgun (WGS) entry which is preliminary data.</text>
</comment>
<evidence type="ECO:0000259" key="2">
    <source>
        <dbReference type="PROSITE" id="PS50937"/>
    </source>
</evidence>
<gene>
    <name evidence="3" type="ORF">CcarbDRAFT_2223</name>
</gene>
<dbReference type="Pfam" id="PF13411">
    <property type="entry name" value="MerR_1"/>
    <property type="match status" value="1"/>
</dbReference>
<dbReference type="Gene3D" id="1.10.1660.10">
    <property type="match status" value="1"/>
</dbReference>
<reference evidence="3 4" key="1">
    <citation type="submission" date="2009-06" db="EMBL/GenBank/DDBJ databases">
        <title>The draft genome of Clostridium carboxidivorans P7.</title>
        <authorList>
            <consortium name="US DOE Joint Genome Institute (JGI-PGF)"/>
            <person name="Lucas S."/>
            <person name="Copeland A."/>
            <person name="Lapidus A."/>
            <person name="Glavina del Rio T."/>
            <person name="Tice H."/>
            <person name="Bruce D."/>
            <person name="Goodwin L."/>
            <person name="Pitluck S."/>
            <person name="Larimer F."/>
            <person name="Land M.L."/>
            <person name="Hauser L."/>
            <person name="Hemme C.L."/>
        </authorList>
    </citation>
    <scope>NUCLEOTIDE SEQUENCE [LARGE SCALE GENOMIC DNA]</scope>
    <source>
        <strain evidence="3 4">P7</strain>
    </source>
</reference>
<name>C6PTV6_9CLOT</name>
<dbReference type="SUPFAM" id="SSF46955">
    <property type="entry name" value="Putative DNA-binding domain"/>
    <property type="match status" value="1"/>
</dbReference>
<dbReference type="RefSeq" id="WP_007061108.1">
    <property type="nucleotide sequence ID" value="NZ_ACVI01000032.1"/>
</dbReference>
<evidence type="ECO:0000313" key="4">
    <source>
        <dbReference type="Proteomes" id="UP000004198"/>
    </source>
</evidence>
<keyword evidence="4" id="KW-1185">Reference proteome</keyword>
<organism evidence="3 4">
    <name type="scientific">Clostridium carboxidivorans P7</name>
    <dbReference type="NCBI Taxonomy" id="536227"/>
    <lineage>
        <taxon>Bacteria</taxon>
        <taxon>Bacillati</taxon>
        <taxon>Bacillota</taxon>
        <taxon>Clostridia</taxon>
        <taxon>Eubacteriales</taxon>
        <taxon>Clostridiaceae</taxon>
        <taxon>Clostridium</taxon>
    </lineage>
</organism>
<dbReference type="eggNOG" id="COG0789">
    <property type="taxonomic scope" value="Bacteria"/>
</dbReference>
<protein>
    <submittedName>
        <fullName evidence="3">Transcriptional regulator, MerR family</fullName>
    </submittedName>
</protein>
<dbReference type="PROSITE" id="PS50937">
    <property type="entry name" value="HTH_MERR_2"/>
    <property type="match status" value="1"/>
</dbReference>
<dbReference type="SMART" id="SM00422">
    <property type="entry name" value="HTH_MERR"/>
    <property type="match status" value="1"/>
</dbReference>
<dbReference type="InterPro" id="IPR047057">
    <property type="entry name" value="MerR_fam"/>
</dbReference>
<dbReference type="InterPro" id="IPR009061">
    <property type="entry name" value="DNA-bd_dom_put_sf"/>
</dbReference>
<proteinExistence type="predicted"/>
<evidence type="ECO:0000256" key="1">
    <source>
        <dbReference type="ARBA" id="ARBA00023125"/>
    </source>
</evidence>
<sequence length="72" mass="8271">MNDFISSKKYLSIGAFSKLVGISRKNLIYYDEVGILKPAFVKENGYRYYSYSQIDEVSIILALKDLDVPLKK</sequence>
<dbReference type="AlphaFoldDB" id="C6PTV6"/>
<dbReference type="EMBL" id="ACVI01000032">
    <property type="protein sequence ID" value="EET87346.1"/>
    <property type="molecule type" value="Genomic_DNA"/>
</dbReference>
<evidence type="ECO:0000313" key="3">
    <source>
        <dbReference type="EMBL" id="EET87346.1"/>
    </source>
</evidence>